<feature type="region of interest" description="Disordered" evidence="8">
    <location>
        <begin position="1"/>
        <end position="25"/>
    </location>
</feature>
<dbReference type="NCBIfam" id="TIGR00231">
    <property type="entry name" value="small_GTP"/>
    <property type="match status" value="1"/>
</dbReference>
<dbReference type="PRINTS" id="PR00449">
    <property type="entry name" value="RASTRNSFRMNG"/>
</dbReference>
<dbReference type="PROSITE" id="PS51419">
    <property type="entry name" value="RAB"/>
    <property type="match status" value="1"/>
</dbReference>
<dbReference type="PROSITE" id="PS51421">
    <property type="entry name" value="RAS"/>
    <property type="match status" value="1"/>
</dbReference>
<dbReference type="SUPFAM" id="SSF52540">
    <property type="entry name" value="P-loop containing nucleoside triphosphate hydrolases"/>
    <property type="match status" value="1"/>
</dbReference>
<dbReference type="InterPro" id="IPR050305">
    <property type="entry name" value="Small_GTPase_Rab"/>
</dbReference>
<evidence type="ECO:0000256" key="6">
    <source>
        <dbReference type="ARBA" id="ARBA00067099"/>
    </source>
</evidence>
<dbReference type="Pfam" id="PF00071">
    <property type="entry name" value="Ras"/>
    <property type="match status" value="1"/>
</dbReference>
<dbReference type="EMBL" id="KB008148">
    <property type="protein sequence ID" value="ELR11501.1"/>
    <property type="molecule type" value="Genomic_DNA"/>
</dbReference>
<evidence type="ECO:0000256" key="5">
    <source>
        <dbReference type="ARBA" id="ARBA00053444"/>
    </source>
</evidence>
<keyword evidence="4" id="KW-0449">Lipoprotein</keyword>
<evidence type="ECO:0000313" key="10">
    <source>
        <dbReference type="Proteomes" id="UP000011083"/>
    </source>
</evidence>
<proteinExistence type="inferred from homology"/>
<comment type="function">
    <text evidence="5">Protein transport. Probably involved in vesicular traffic from ER to Golgi.</text>
</comment>
<dbReference type="SMART" id="SM00173">
    <property type="entry name" value="RAS"/>
    <property type="match status" value="1"/>
</dbReference>
<evidence type="ECO:0000256" key="7">
    <source>
        <dbReference type="ARBA" id="ARBA00081865"/>
    </source>
</evidence>
<evidence type="ECO:0000256" key="3">
    <source>
        <dbReference type="ARBA" id="ARBA00023134"/>
    </source>
</evidence>
<comment type="similarity">
    <text evidence="1">Belongs to the small GTPase superfamily. Rab family.</text>
</comment>
<dbReference type="RefSeq" id="XP_004333514.1">
    <property type="nucleotide sequence ID" value="XM_004333466.1"/>
</dbReference>
<name>L8GH28_ACACF</name>
<evidence type="ECO:0000313" key="9">
    <source>
        <dbReference type="EMBL" id="ELR11501.1"/>
    </source>
</evidence>
<dbReference type="KEGG" id="acan:ACA1_256400"/>
<evidence type="ECO:0000256" key="2">
    <source>
        <dbReference type="ARBA" id="ARBA00022741"/>
    </source>
</evidence>
<keyword evidence="2" id="KW-0547">Nucleotide-binding</keyword>
<dbReference type="SMART" id="SM00177">
    <property type="entry name" value="ARF"/>
    <property type="match status" value="1"/>
</dbReference>
<organism evidence="9 10">
    <name type="scientific">Acanthamoeba castellanii (strain ATCC 30010 / Neff)</name>
    <dbReference type="NCBI Taxonomy" id="1257118"/>
    <lineage>
        <taxon>Eukaryota</taxon>
        <taxon>Amoebozoa</taxon>
        <taxon>Discosea</taxon>
        <taxon>Longamoebia</taxon>
        <taxon>Centramoebida</taxon>
        <taxon>Acanthamoebidae</taxon>
        <taxon>Acanthamoeba</taxon>
    </lineage>
</organism>
<keyword evidence="10" id="KW-1185">Reference proteome</keyword>
<dbReference type="FunFam" id="3.40.50.300:FF:001018">
    <property type="entry name" value="Rab family GTPase"/>
    <property type="match status" value="1"/>
</dbReference>
<dbReference type="SMART" id="SM00175">
    <property type="entry name" value="RAB"/>
    <property type="match status" value="1"/>
</dbReference>
<evidence type="ECO:0000256" key="8">
    <source>
        <dbReference type="SAM" id="MobiDB-lite"/>
    </source>
</evidence>
<dbReference type="OMA" id="MGHMEAS"/>
<evidence type="ECO:0000256" key="1">
    <source>
        <dbReference type="ARBA" id="ARBA00006270"/>
    </source>
</evidence>
<dbReference type="GeneID" id="14912123"/>
<dbReference type="VEuPathDB" id="AmoebaDB:ACA1_256400"/>
<dbReference type="GO" id="GO:0005525">
    <property type="term" value="F:GTP binding"/>
    <property type="evidence" value="ECO:0007669"/>
    <property type="project" value="UniProtKB-KW"/>
</dbReference>
<feature type="compositionally biased region" description="Low complexity" evidence="8">
    <location>
        <begin position="8"/>
        <end position="23"/>
    </location>
</feature>
<dbReference type="AlphaFoldDB" id="L8GH28"/>
<dbReference type="STRING" id="1257118.L8GH28"/>
<dbReference type="Gene3D" id="3.40.50.300">
    <property type="entry name" value="P-loop containing nucleotide triphosphate hydrolases"/>
    <property type="match status" value="1"/>
</dbReference>
<protein>
    <recommendedName>
        <fullName evidence="6">Ras-related protein Rab-1</fullName>
    </recommendedName>
    <alternativeName>
        <fullName evidence="7">Small GTP-binding protein rab1</fullName>
    </alternativeName>
</protein>
<keyword evidence="3" id="KW-0342">GTP-binding</keyword>
<dbReference type="SMART" id="SM00176">
    <property type="entry name" value="RAN"/>
    <property type="match status" value="1"/>
</dbReference>
<dbReference type="InterPro" id="IPR005225">
    <property type="entry name" value="Small_GTP-bd"/>
</dbReference>
<sequence length="237" mass="26258">MDNHSKNSSWISGTSTTTSTPSTGKRAPTVKLLMIGNSGVGKSCLLLRFADDEFKPSFLPTIGIDFRVREVAVEGARLRLQIWDTAGQERFRTITKAYYRGAQGVALVYDVTDAKSFQAISGWAQSLDQHASRQVCKVLVANKCDRADRRVISTEEGQKLAADNGFHYFETSAKTGIAVEDMFMKLAKEVKHRDIDPIFGATQQLEDDDLDAKKKKDGIIKLEPPSKKNIFQTCCSS</sequence>
<dbReference type="PROSITE" id="PS51420">
    <property type="entry name" value="RHO"/>
    <property type="match status" value="1"/>
</dbReference>
<accession>L8GH28</accession>
<dbReference type="SMART" id="SM00174">
    <property type="entry name" value="RHO"/>
    <property type="match status" value="1"/>
</dbReference>
<evidence type="ECO:0000256" key="4">
    <source>
        <dbReference type="ARBA" id="ARBA00023288"/>
    </source>
</evidence>
<dbReference type="InterPro" id="IPR001806">
    <property type="entry name" value="Small_GTPase"/>
</dbReference>
<dbReference type="OrthoDB" id="9989112at2759"/>
<dbReference type="PANTHER" id="PTHR47980">
    <property type="entry name" value="LD44762P"/>
    <property type="match status" value="1"/>
</dbReference>
<dbReference type="InterPro" id="IPR027417">
    <property type="entry name" value="P-loop_NTPase"/>
</dbReference>
<gene>
    <name evidence="9" type="ORF">ACA1_256400</name>
</gene>
<dbReference type="Proteomes" id="UP000011083">
    <property type="component" value="Unassembled WGS sequence"/>
</dbReference>
<reference evidence="9 10" key="1">
    <citation type="journal article" date="2013" name="Genome Biol.">
        <title>Genome of Acanthamoeba castellanii highlights extensive lateral gene transfer and early evolution of tyrosine kinase signaling.</title>
        <authorList>
            <person name="Clarke M."/>
            <person name="Lohan A.J."/>
            <person name="Liu B."/>
            <person name="Lagkouvardos I."/>
            <person name="Roy S."/>
            <person name="Zafar N."/>
            <person name="Bertelli C."/>
            <person name="Schilde C."/>
            <person name="Kianianmomeni A."/>
            <person name="Burglin T.R."/>
            <person name="Frech C."/>
            <person name="Turcotte B."/>
            <person name="Kopec K.O."/>
            <person name="Synnott J.M."/>
            <person name="Choo C."/>
            <person name="Paponov I."/>
            <person name="Finkler A."/>
            <person name="Soon Heng Tan C."/>
            <person name="Hutchins A.P."/>
            <person name="Weinmeier T."/>
            <person name="Rattei T."/>
            <person name="Chu J.S."/>
            <person name="Gimenez G."/>
            <person name="Irimia M."/>
            <person name="Rigden D.J."/>
            <person name="Fitzpatrick D.A."/>
            <person name="Lorenzo-Morales J."/>
            <person name="Bateman A."/>
            <person name="Chiu C.H."/>
            <person name="Tang P."/>
            <person name="Hegemann P."/>
            <person name="Fromm H."/>
            <person name="Raoult D."/>
            <person name="Greub G."/>
            <person name="Miranda-Saavedra D."/>
            <person name="Chen N."/>
            <person name="Nash P."/>
            <person name="Ginger M.L."/>
            <person name="Horn M."/>
            <person name="Schaap P."/>
            <person name="Caler L."/>
            <person name="Loftus B."/>
        </authorList>
    </citation>
    <scope>NUCLEOTIDE SEQUENCE [LARGE SCALE GENOMIC DNA]</scope>
    <source>
        <strain evidence="9 10">Neff</strain>
    </source>
</reference>
<dbReference type="GO" id="GO:0003924">
    <property type="term" value="F:GTPase activity"/>
    <property type="evidence" value="ECO:0007669"/>
    <property type="project" value="InterPro"/>
</dbReference>